<dbReference type="Gene3D" id="1.20.1440.60">
    <property type="entry name" value="23S rRNA-intervening sequence"/>
    <property type="match status" value="1"/>
</dbReference>
<dbReference type="AlphaFoldDB" id="A0A2H0UZR3"/>
<dbReference type="PIRSF" id="PIRSF035652">
    <property type="entry name" value="CHP02436"/>
    <property type="match status" value="1"/>
</dbReference>
<dbReference type="EMBL" id="PFAT01000030">
    <property type="protein sequence ID" value="PIR92318.1"/>
    <property type="molecule type" value="Genomic_DNA"/>
</dbReference>
<accession>A0A2H0UZR3</accession>
<dbReference type="InterPro" id="IPR036583">
    <property type="entry name" value="23S_rRNA_IVS_sf"/>
</dbReference>
<dbReference type="Pfam" id="PF05635">
    <property type="entry name" value="23S_rRNA_IVP"/>
    <property type="match status" value="1"/>
</dbReference>
<comment type="caution">
    <text evidence="1">The sequence shown here is derived from an EMBL/GenBank/DDBJ whole genome shotgun (WGS) entry which is preliminary data.</text>
</comment>
<organism evidence="1 2">
    <name type="scientific">Candidatus Falkowbacteria bacterium CG10_big_fil_rev_8_21_14_0_10_44_15</name>
    <dbReference type="NCBI Taxonomy" id="1974569"/>
    <lineage>
        <taxon>Bacteria</taxon>
        <taxon>Candidatus Falkowiibacteriota</taxon>
    </lineage>
</organism>
<protein>
    <submittedName>
        <fullName evidence="1">Four helix bundle protein</fullName>
    </submittedName>
</protein>
<dbReference type="InterPro" id="IPR012657">
    <property type="entry name" value="23S_rRNA-intervening_sequence"/>
</dbReference>
<dbReference type="Proteomes" id="UP000228510">
    <property type="component" value="Unassembled WGS sequence"/>
</dbReference>
<sequence length="118" mass="13564">MKENVVAIKSYAFALRIVNLYKYLVNEKHEYVLSKQVLRSGTAIGANIEEAIGGQSNKDFVSKLSVAYKEARETRYWINLLRDTKYLKPNFAESLLVDCEEICRIIGKIQTTMKNKNL</sequence>
<gene>
    <name evidence="1" type="ORF">COU01_02550</name>
</gene>
<evidence type="ECO:0000313" key="1">
    <source>
        <dbReference type="EMBL" id="PIR92318.1"/>
    </source>
</evidence>
<proteinExistence type="predicted"/>
<evidence type="ECO:0000313" key="2">
    <source>
        <dbReference type="Proteomes" id="UP000228510"/>
    </source>
</evidence>
<name>A0A2H0UZR3_9BACT</name>
<dbReference type="PANTHER" id="PTHR38471:SF2">
    <property type="entry name" value="FOUR HELIX BUNDLE PROTEIN"/>
    <property type="match status" value="1"/>
</dbReference>
<dbReference type="SUPFAM" id="SSF158446">
    <property type="entry name" value="IVS-encoded protein-like"/>
    <property type="match status" value="1"/>
</dbReference>
<dbReference type="PANTHER" id="PTHR38471">
    <property type="entry name" value="FOUR HELIX BUNDLE PROTEIN"/>
    <property type="match status" value="1"/>
</dbReference>
<reference evidence="2" key="1">
    <citation type="submission" date="2017-09" db="EMBL/GenBank/DDBJ databases">
        <title>Depth-based differentiation of microbial function through sediment-hosted aquifers and enrichment of novel symbionts in the deep terrestrial subsurface.</title>
        <authorList>
            <person name="Probst A.J."/>
            <person name="Ladd B."/>
            <person name="Jarett J.K."/>
            <person name="Geller-Mcgrath D.E."/>
            <person name="Sieber C.M.K."/>
            <person name="Emerson J.B."/>
            <person name="Anantharaman K."/>
            <person name="Thomas B.C."/>
            <person name="Malmstrom R."/>
            <person name="Stieglmeier M."/>
            <person name="Klingl A."/>
            <person name="Woyke T."/>
            <person name="Ryan C.M."/>
            <person name="Banfield J.F."/>
        </authorList>
    </citation>
    <scope>NUCLEOTIDE SEQUENCE [LARGE SCALE GENOMIC DNA]</scope>
</reference>
<dbReference type="NCBIfam" id="TIGR02436">
    <property type="entry name" value="four helix bundle protein"/>
    <property type="match status" value="1"/>
</dbReference>